<protein>
    <submittedName>
        <fullName evidence="1">Uncharacterized protein</fullName>
    </submittedName>
</protein>
<dbReference type="eggNOG" id="ENOG50349QZ">
    <property type="taxonomic scope" value="Bacteria"/>
</dbReference>
<evidence type="ECO:0000313" key="1">
    <source>
        <dbReference type="EMBL" id="CAP41470.1"/>
    </source>
</evidence>
<reference evidence="1 2" key="1">
    <citation type="journal article" date="2008" name="BMC Genomics">
        <title>The missing link: Bordetella petrii is endowed with both the metabolic versatility of environmental bacteria and virulence traits of pathogenic Bordetellae.</title>
        <authorList>
            <person name="Gross R."/>
            <person name="Guzman C.A."/>
            <person name="Sebaihia M."/>
            <person name="Martins Dos Santos V.A."/>
            <person name="Pieper D.H."/>
            <person name="Koebnik R."/>
            <person name="Lechner M."/>
            <person name="Bartels D."/>
            <person name="Buhrmester J."/>
            <person name="Choudhuri J.V."/>
            <person name="Ebensen T."/>
            <person name="Gaigalat L."/>
            <person name="Herrmann S."/>
            <person name="Khachane A.N."/>
            <person name="Larisch C."/>
            <person name="Link S."/>
            <person name="Linke B."/>
            <person name="Meyer F."/>
            <person name="Mormann S."/>
            <person name="Nakunst D."/>
            <person name="Rueckert C."/>
            <person name="Schneiker-Bekel S."/>
            <person name="Schulze K."/>
            <person name="Vorhoelter F.J."/>
            <person name="Yevsa T."/>
            <person name="Engle J.T."/>
            <person name="Goldman W.E."/>
            <person name="Puehler A."/>
            <person name="Goebel U.B."/>
            <person name="Goesmann A."/>
            <person name="Bloecker H."/>
            <person name="Kaiser O."/>
            <person name="Martinez-Arias R."/>
        </authorList>
    </citation>
    <scope>NUCLEOTIDE SEQUENCE [LARGE SCALE GENOMIC DNA]</scope>
    <source>
        <strain evidence="2">ATCC BAA-461 / DSM 12804 / CCUG 43448 / CIP 107267 / Se-1111R</strain>
    </source>
</reference>
<dbReference type="EMBL" id="AM902716">
    <property type="protein sequence ID" value="CAP41470.1"/>
    <property type="molecule type" value="Genomic_DNA"/>
</dbReference>
<gene>
    <name evidence="1" type="ordered locus">Bpet1136</name>
</gene>
<dbReference type="AlphaFoldDB" id="A9IBQ5"/>
<organism evidence="1 2">
    <name type="scientific">Bordetella petrii (strain ATCC BAA-461 / DSM 12804 / CCUG 43448 / CIP 107267 / Se-1111R)</name>
    <dbReference type="NCBI Taxonomy" id="340100"/>
    <lineage>
        <taxon>Bacteria</taxon>
        <taxon>Pseudomonadati</taxon>
        <taxon>Pseudomonadota</taxon>
        <taxon>Betaproteobacteria</taxon>
        <taxon>Burkholderiales</taxon>
        <taxon>Alcaligenaceae</taxon>
        <taxon>Bordetella</taxon>
    </lineage>
</organism>
<name>A9IBQ5_BORPD</name>
<proteinExistence type="predicted"/>
<dbReference type="KEGG" id="bpt:Bpet1136"/>
<evidence type="ECO:0000313" key="2">
    <source>
        <dbReference type="Proteomes" id="UP000001225"/>
    </source>
</evidence>
<sequence>MTNEHAMPEDFLRETQAGALAGSRPKLLLRKVGNKYFAGLTPDELYQQYAAGKDLAQQLAVYTQRKIDTKGGGFDEGLRRVELGVENKVRSGAWDFSAAESSWRMSRTRQILKDADFRAAGEPSD</sequence>
<dbReference type="Proteomes" id="UP000001225">
    <property type="component" value="Chromosome"/>
</dbReference>
<keyword evidence="2" id="KW-1185">Reference proteome</keyword>
<accession>A9IBQ5</accession>
<dbReference type="STRING" id="94624.Bpet1136"/>